<dbReference type="SUPFAM" id="SSF52540">
    <property type="entry name" value="P-loop containing nucleoside triphosphate hydrolases"/>
    <property type="match status" value="1"/>
</dbReference>
<sequence>MTPAQQLRRDIETCELPHPMFVAHLSALKRRIDDALAGFAPKIVRVPGPSGVGKSSLIATLARDYHETRIDGRRHVPVLVVEVPQSATAKLLPQSVLRALGIQVPSRMTAGAMFDLMVMQLRLAGTRVVIFDEIAHLVDEGARVPPRAASDWLKTLADTLGMTLIFFGIPRLERLFSANEQLRRRACPARNFLPYDASDTEQMKAYVSCVTNYARLFAAAGYPIDVHPRVLTQQSYLLSGGLIGVLADFMRELASSMANEAPRAITYADCQKALEDVSHAGSPHKLAFQNSGIEDVGVELIALKQAYVHVLTSNTASVPVRKKSGDKP</sequence>
<accession>A0ABW9AGK5</accession>
<dbReference type="InterPro" id="IPR003593">
    <property type="entry name" value="AAA+_ATPase"/>
</dbReference>
<proteinExistence type="predicted"/>
<dbReference type="Gene3D" id="3.40.50.300">
    <property type="entry name" value="P-loop containing nucleotide triphosphate hydrolases"/>
    <property type="match status" value="1"/>
</dbReference>
<evidence type="ECO:0000313" key="2">
    <source>
        <dbReference type="EMBL" id="MFL9927162.1"/>
    </source>
</evidence>
<reference evidence="2 3" key="1">
    <citation type="journal article" date="2024" name="Chem. Sci.">
        <title>Discovery of megapolipeptins by genome mining of a Burkholderiales bacteria collection.</title>
        <authorList>
            <person name="Paulo B.S."/>
            <person name="Recchia M.J.J."/>
            <person name="Lee S."/>
            <person name="Fergusson C.H."/>
            <person name="Romanowski S.B."/>
            <person name="Hernandez A."/>
            <person name="Krull N."/>
            <person name="Liu D.Y."/>
            <person name="Cavanagh H."/>
            <person name="Bos A."/>
            <person name="Gray C.A."/>
            <person name="Murphy B.T."/>
            <person name="Linington R.G."/>
            <person name="Eustaquio A.S."/>
        </authorList>
    </citation>
    <scope>NUCLEOTIDE SEQUENCE [LARGE SCALE GENOMIC DNA]</scope>
    <source>
        <strain evidence="2 3">RL21-008-BIB-A</strain>
    </source>
</reference>
<evidence type="ECO:0000259" key="1">
    <source>
        <dbReference type="SMART" id="SM00382"/>
    </source>
</evidence>
<dbReference type="InterPro" id="IPR027417">
    <property type="entry name" value="P-loop_NTPase"/>
</dbReference>
<dbReference type="EMBL" id="JAQQFM010000012">
    <property type="protein sequence ID" value="MFL9927162.1"/>
    <property type="molecule type" value="Genomic_DNA"/>
</dbReference>
<evidence type="ECO:0000313" key="3">
    <source>
        <dbReference type="Proteomes" id="UP001629246"/>
    </source>
</evidence>
<dbReference type="InterPro" id="IPR008868">
    <property type="entry name" value="TniB"/>
</dbReference>
<name>A0ABW9AGK5_9BURK</name>
<gene>
    <name evidence="2" type="ORF">PQR62_23010</name>
</gene>
<dbReference type="SMART" id="SM00382">
    <property type="entry name" value="AAA"/>
    <property type="match status" value="1"/>
</dbReference>
<feature type="domain" description="AAA+ ATPase" evidence="1">
    <location>
        <begin position="40"/>
        <end position="231"/>
    </location>
</feature>
<organism evidence="2 3">
    <name type="scientific">Herbaspirillum lusitanum</name>
    <dbReference type="NCBI Taxonomy" id="213312"/>
    <lineage>
        <taxon>Bacteria</taxon>
        <taxon>Pseudomonadati</taxon>
        <taxon>Pseudomonadota</taxon>
        <taxon>Betaproteobacteria</taxon>
        <taxon>Burkholderiales</taxon>
        <taxon>Oxalobacteraceae</taxon>
        <taxon>Herbaspirillum</taxon>
    </lineage>
</organism>
<keyword evidence="3" id="KW-1185">Reference proteome</keyword>
<dbReference type="Pfam" id="PF05621">
    <property type="entry name" value="TniB"/>
    <property type="match status" value="1"/>
</dbReference>
<dbReference type="Proteomes" id="UP001629246">
    <property type="component" value="Unassembled WGS sequence"/>
</dbReference>
<protein>
    <submittedName>
        <fullName evidence="2">TniB family NTP-binding protein</fullName>
    </submittedName>
</protein>
<comment type="caution">
    <text evidence="2">The sequence shown here is derived from an EMBL/GenBank/DDBJ whole genome shotgun (WGS) entry which is preliminary data.</text>
</comment>
<dbReference type="RefSeq" id="WP_408160402.1">
    <property type="nucleotide sequence ID" value="NZ_JAQQFM010000012.1"/>
</dbReference>